<protein>
    <submittedName>
        <fullName evidence="2">DUF1156 domain-containing protein</fullName>
    </submittedName>
</protein>
<evidence type="ECO:0000313" key="3">
    <source>
        <dbReference type="Proteomes" id="UP000652307"/>
    </source>
</evidence>
<accession>A0A843ACL0</accession>
<dbReference type="GO" id="GO:0032259">
    <property type="term" value="P:methylation"/>
    <property type="evidence" value="ECO:0007669"/>
    <property type="project" value="InterPro"/>
</dbReference>
<reference evidence="2" key="1">
    <citation type="submission" date="2020-10" db="EMBL/GenBank/DDBJ databases">
        <title>Fervidococcus fontis strain 3639Fd - the first crenarchaeon capable of growth on lipids.</title>
        <authorList>
            <person name="Kochetkova T.V."/>
            <person name="Elcheninov A.G."/>
            <person name="Toschakov S.V."/>
            <person name="Kublanov I.V."/>
        </authorList>
    </citation>
    <scope>NUCLEOTIDE SEQUENCE</scope>
    <source>
        <strain evidence="2">3639Fd</strain>
    </source>
</reference>
<evidence type="ECO:0000313" key="2">
    <source>
        <dbReference type="EMBL" id="MBE9390827.1"/>
    </source>
</evidence>
<gene>
    <name evidence="2" type="ORF">IOK49_01840</name>
</gene>
<dbReference type="SUPFAM" id="SSF53335">
    <property type="entry name" value="S-adenosyl-L-methionine-dependent methyltransferases"/>
    <property type="match status" value="1"/>
</dbReference>
<dbReference type="GO" id="GO:0003676">
    <property type="term" value="F:nucleic acid binding"/>
    <property type="evidence" value="ECO:0007669"/>
    <property type="project" value="InterPro"/>
</dbReference>
<dbReference type="PROSITE" id="PS00092">
    <property type="entry name" value="N6_MTASE"/>
    <property type="match status" value="1"/>
</dbReference>
<name>A0A843ACL0_9CREN</name>
<dbReference type="InterPro" id="IPR029063">
    <property type="entry name" value="SAM-dependent_MTases_sf"/>
</dbReference>
<sequence>MGSFIETANFPVKLVNEASASEKQGGGRPPHWEMVFWWTRKPLAGARAVIAGALIPEDASPTEFIHNLRLAGGTAHSRNPSTPQSWRNRISRARLLDPFAGFGSIPLEAIRLGVGEVVAVELLPTAYIFLKAVLEYPKWAVDNNVSQKLIKDVEKWGEWVSQRLREDPEIRELYDEDVAVYIGTWEIKCPHCGLYTPLVGNWWLARVSGRSSAEDEEEEGSGRGEYKRLAWMDFERAGKEISIRIVDLNKELGTKRVRASVDATRGVVEAGGRRYSVPQKNVEARRESTTCLHCGNQIGRLGGEWLVKKALKEYNQNLEKYLSGEISLEALRESPARPKLLAKVRIAGGDLEFQPASKEDIERLWRALEKLRNIWGDPDIPIEHLPPYGNIGGGLRFPVYIVDKWYQLFNPRQLLTLVKLTKLIREVGKKVEEEKLREGWDREKAFKYAEAITTYLAITLVRLANFDSIVTTWYSGSLLTNKVQSSLSFRGLAMTWNWCDINPLYENGNQYSIKGNLNSVIRALEYLILAFGNSSSRVKVLLDDATELGRVGDERFDLIVTDPPYRDDVAYAELSDFYYVWLKRALSDVADVGGIPVRIPRFLPEAFFEDGSEIEVQWKVFAPREVSEADGRSRYFGYANSRGVGSFDHFKDLLARSFKSMASRPTDGGALVTYYAHTSPDAWEALLEAGWVGAGLRITAAHALATESTQRVTARGKASLDISIVAVWRRGSSGQELAEEVYWRAVEGCTGYAGDLYRSGLRDVDLFVGVLGCVLSEFTRYERVIGADSVNALVERYVYPATAEAIARMLGGEASARLRGSSLFYLLAKVLVDIRARQRRRSLDRSSVNILAIGTRVSLEELARQLIIRRGGEGFELLEPAWGQDPIRSLREVLEERGIDPRNPSPRNAVDLLHIMEYYSSTLPSSEFSGRVEELRSRYPSLYEETISLARLISRVLEKVDPEAELAGKLVAFVEPSSSSGLERWVRR</sequence>
<dbReference type="Pfam" id="PF06634">
    <property type="entry name" value="DUF1156"/>
    <property type="match status" value="1"/>
</dbReference>
<dbReference type="InterPro" id="IPR002052">
    <property type="entry name" value="DNA_methylase_N6_adenine_CS"/>
</dbReference>
<dbReference type="PIRSF" id="PIRSF009427">
    <property type="entry name" value="UCP009427_DNAmts"/>
    <property type="match status" value="1"/>
</dbReference>
<comment type="caution">
    <text evidence="2">The sequence shown here is derived from an EMBL/GenBank/DDBJ whole genome shotgun (WGS) entry which is preliminary data.</text>
</comment>
<evidence type="ECO:0000259" key="1">
    <source>
        <dbReference type="Pfam" id="PF06634"/>
    </source>
</evidence>
<dbReference type="InterPro" id="IPR009537">
    <property type="entry name" value="DUF1156"/>
</dbReference>
<dbReference type="AlphaFoldDB" id="A0A843ACL0"/>
<dbReference type="EMBL" id="JADEZV010000001">
    <property type="protein sequence ID" value="MBE9390827.1"/>
    <property type="molecule type" value="Genomic_DNA"/>
</dbReference>
<proteinExistence type="predicted"/>
<dbReference type="InterPro" id="IPR014455">
    <property type="entry name" value="N6_adenine_Mtase_MK1259"/>
</dbReference>
<dbReference type="GO" id="GO:0008168">
    <property type="term" value="F:methyltransferase activity"/>
    <property type="evidence" value="ECO:0007669"/>
    <property type="project" value="InterPro"/>
</dbReference>
<feature type="domain" description="DUF1156" evidence="1">
    <location>
        <begin position="10"/>
        <end position="58"/>
    </location>
</feature>
<dbReference type="RefSeq" id="WP_193803402.1">
    <property type="nucleotide sequence ID" value="NZ_JADEZV010000001.1"/>
</dbReference>
<organism evidence="2 3">
    <name type="scientific">Fervidicoccus fontis</name>
    <dbReference type="NCBI Taxonomy" id="683846"/>
    <lineage>
        <taxon>Archaea</taxon>
        <taxon>Thermoproteota</taxon>
        <taxon>Thermoprotei</taxon>
        <taxon>Fervidicoccales</taxon>
        <taxon>Fervidicoccaceae</taxon>
        <taxon>Fervidicoccus</taxon>
    </lineage>
</organism>
<dbReference type="Proteomes" id="UP000652307">
    <property type="component" value="Unassembled WGS sequence"/>
</dbReference>
<dbReference type="Gene3D" id="3.40.50.150">
    <property type="entry name" value="Vaccinia Virus protein VP39"/>
    <property type="match status" value="1"/>
</dbReference>